<evidence type="ECO:0000256" key="7">
    <source>
        <dbReference type="ARBA" id="ARBA00044507"/>
    </source>
</evidence>
<dbReference type="SUPFAM" id="SSF53383">
    <property type="entry name" value="PLP-dependent transferases"/>
    <property type="match status" value="1"/>
</dbReference>
<dbReference type="PANTHER" id="PTHR32328:SF0">
    <property type="entry name" value="L-SERYL-TRNA(SEC) SELENIUM TRANSFERASE"/>
    <property type="match status" value="1"/>
</dbReference>
<dbReference type="GO" id="GO:0001717">
    <property type="term" value="P:conversion of seryl-tRNAsec to selenocys-tRNAsec"/>
    <property type="evidence" value="ECO:0007669"/>
    <property type="project" value="UniProtKB-UniRule"/>
</dbReference>
<gene>
    <name evidence="8 11" type="primary">selA</name>
    <name evidence="10" type="ORF">Q5I04_03770</name>
    <name evidence="11" type="ORF">Q5I06_04235</name>
</gene>
<dbReference type="Pfam" id="PF03841">
    <property type="entry name" value="SelA"/>
    <property type="match status" value="1"/>
</dbReference>
<dbReference type="InterPro" id="IPR018319">
    <property type="entry name" value="SelA-like"/>
</dbReference>
<dbReference type="AlphaFoldDB" id="A0AA90SSK0"/>
<dbReference type="Proteomes" id="UP001240777">
    <property type="component" value="Unassembled WGS sequence"/>
</dbReference>
<dbReference type="InterPro" id="IPR015424">
    <property type="entry name" value="PyrdxlP-dep_Trfase"/>
</dbReference>
<evidence type="ECO:0000256" key="9">
    <source>
        <dbReference type="PIRSR" id="PIRSR618319-50"/>
    </source>
</evidence>
<keyword evidence="13" id="KW-1185">Reference proteome</keyword>
<evidence type="ECO:0000256" key="1">
    <source>
        <dbReference type="ARBA" id="ARBA00001933"/>
    </source>
</evidence>
<evidence type="ECO:0000256" key="3">
    <source>
        <dbReference type="ARBA" id="ARBA00022679"/>
    </source>
</evidence>
<comment type="subcellular location">
    <subcellularLocation>
        <location evidence="8">Cytoplasm</location>
    </subcellularLocation>
</comment>
<comment type="pathway">
    <text evidence="8">Aminoacyl-tRNA biosynthesis; selenocysteinyl-tRNA(Sec) biosynthesis; selenocysteinyl-tRNA(Sec) from L-seryl-tRNA(Sec) (bacterial route): step 1/1.</text>
</comment>
<accession>A0AA90SSK0</accession>
<evidence type="ECO:0000313" key="11">
    <source>
        <dbReference type="EMBL" id="MDP2538984.1"/>
    </source>
</evidence>
<reference evidence="10 12" key="3">
    <citation type="journal article" date="2024" name="Syst. Appl. Microbiol.">
        <title>Helicobacter cappadocius sp. nov., from lizards: The first psychrotrophic Helicobacter species.</title>
        <authorList>
            <person name="Aydin F."/>
            <person name="Tarhane S."/>
            <person name="Karakaya E."/>
            <person name="Abay S."/>
            <person name="Kayman T."/>
            <person name="Guran O."/>
            <person name="Bozkurt E."/>
            <person name="Uzum N."/>
            <person name="Avci A."/>
            <person name="Olgun K."/>
            <person name="Jablonski D."/>
            <person name="Guran C."/>
            <person name="Burcin Saticioglu I."/>
        </authorList>
    </citation>
    <scope>NUCLEOTIDE SEQUENCE [LARGE SCALE GENOMIC DNA]</scope>
    <source>
        <strain evidence="10">Faydin-H75</strain>
        <strain evidence="12">faydin-H76</strain>
    </source>
</reference>
<evidence type="ECO:0000313" key="10">
    <source>
        <dbReference type="EMBL" id="MDO7253027.1"/>
    </source>
</evidence>
<dbReference type="RefSeq" id="WP_305516867.1">
    <property type="nucleotide sequence ID" value="NZ_JAUPEV010000004.1"/>
</dbReference>
<dbReference type="HAMAP" id="MF_00423">
    <property type="entry name" value="SelA"/>
    <property type="match status" value="1"/>
</dbReference>
<sequence length="451" mass="50878">MRELLSKLPKTDKILKEKIFSYHNMLLLKKITQSHIEKLRQDAINGIQIPCYEAIVNEIALIYKDTLSSNLRTLINATGVITQTNLGRSIFSRELLEEITPLLCEYNNLEYDLQKGQRGERYQHISKLISAIFDCEDSIVVNNNASAVLLIVNTFAKEKEVIISRGELIEIGGSFRIPEVISSAGGILKEIGSTNKTHLIDYKNAICEESSMIIKIHQSNFKQIGFTQQIEFEELSKLAKDHNLIDYYDVGSGYINGIPTKNEPSLIDISKNKPSLVSFSGDKLLGGPQAGIIFGKKDLIDKLKKNHLLRALRVDKFTIFALEATLRAYLQNNLKAIPTIAMFKQSKEELINKSQTLLELLKDISNLQCRIISLFSKAGAGSLPQEEFPSYGIALHHRNIKTQTLNEEIRQKGLVARVQNDEILLDVRCISPTAFKKIQNIFLQIDSEYGK</sequence>
<organism evidence="11 12">
    <name type="scientific">Helicobacter cappadocius</name>
    <dbReference type="NCBI Taxonomy" id="3063998"/>
    <lineage>
        <taxon>Bacteria</taxon>
        <taxon>Pseudomonadati</taxon>
        <taxon>Campylobacterota</taxon>
        <taxon>Epsilonproteobacteria</taxon>
        <taxon>Campylobacterales</taxon>
        <taxon>Helicobacteraceae</taxon>
        <taxon>Helicobacter</taxon>
    </lineage>
</organism>
<comment type="catalytic activity">
    <reaction evidence="8">
        <text>L-seryl-tRNA(Sec) + selenophosphate + H(+) = L-selenocysteinyl-tRNA(Sec) + phosphate</text>
        <dbReference type="Rhea" id="RHEA:22728"/>
        <dbReference type="Rhea" id="RHEA-COMP:9742"/>
        <dbReference type="Rhea" id="RHEA-COMP:9743"/>
        <dbReference type="ChEBI" id="CHEBI:15378"/>
        <dbReference type="ChEBI" id="CHEBI:16144"/>
        <dbReference type="ChEBI" id="CHEBI:43474"/>
        <dbReference type="ChEBI" id="CHEBI:78533"/>
        <dbReference type="ChEBI" id="CHEBI:78573"/>
        <dbReference type="EC" id="2.9.1.1"/>
    </reaction>
</comment>
<evidence type="ECO:0000313" key="12">
    <source>
        <dbReference type="Proteomes" id="UP001177258"/>
    </source>
</evidence>
<dbReference type="Gene3D" id="3.40.640.10">
    <property type="entry name" value="Type I PLP-dependent aspartate aminotransferase-like (Major domain)"/>
    <property type="match status" value="1"/>
</dbReference>
<keyword evidence="6 8" id="KW-0711">Selenium</keyword>
<protein>
    <recommendedName>
        <fullName evidence="8">L-seryl-tRNA(Sec) selenium transferase</fullName>
        <ecNumber evidence="8">2.9.1.1</ecNumber>
    </recommendedName>
    <alternativeName>
        <fullName evidence="8">Selenocysteine synthase</fullName>
        <shortName evidence="8">Sec synthase</shortName>
    </alternativeName>
    <alternativeName>
        <fullName evidence="8">Selenocysteinyl-tRNA(Sec) synthase</fullName>
    </alternativeName>
</protein>
<evidence type="ECO:0000256" key="4">
    <source>
        <dbReference type="ARBA" id="ARBA00022898"/>
    </source>
</evidence>
<comment type="similarity">
    <text evidence="7 8">Belongs to the SelA family.</text>
</comment>
<keyword evidence="5 8" id="KW-0648">Protein biosynthesis</keyword>
<dbReference type="InterPro" id="IPR015421">
    <property type="entry name" value="PyrdxlP-dep_Trfase_major"/>
</dbReference>
<dbReference type="GO" id="GO:0001514">
    <property type="term" value="P:selenocysteine incorporation"/>
    <property type="evidence" value="ECO:0007669"/>
    <property type="project" value="UniProtKB-UniRule"/>
</dbReference>
<dbReference type="EC" id="2.9.1.1" evidence="8"/>
<reference evidence="10" key="2">
    <citation type="submission" date="2023-07" db="EMBL/GenBank/DDBJ databases">
        <authorList>
            <person name="Aydin F."/>
            <person name="Tarhane S."/>
            <person name="Saticioglu I.B."/>
            <person name="Karakaya E."/>
            <person name="Abay S."/>
            <person name="Guran O."/>
            <person name="Bozkurt E."/>
            <person name="Uzum N."/>
            <person name="Olgun K."/>
            <person name="Jablonski D."/>
        </authorList>
    </citation>
    <scope>NUCLEOTIDE SEQUENCE</scope>
    <source>
        <strain evidence="10">Faydin-H75</strain>
    </source>
</reference>
<dbReference type="EMBL" id="JAUYZK010000005">
    <property type="protein sequence ID" value="MDP2538984.1"/>
    <property type="molecule type" value="Genomic_DNA"/>
</dbReference>
<dbReference type="NCBIfam" id="TIGR00474">
    <property type="entry name" value="selA"/>
    <property type="match status" value="1"/>
</dbReference>
<evidence type="ECO:0000256" key="2">
    <source>
        <dbReference type="ARBA" id="ARBA00022490"/>
    </source>
</evidence>
<comment type="cofactor">
    <cofactor evidence="1 8 9">
        <name>pyridoxal 5'-phosphate</name>
        <dbReference type="ChEBI" id="CHEBI:597326"/>
    </cofactor>
</comment>
<keyword evidence="2 8" id="KW-0963">Cytoplasm</keyword>
<dbReference type="PANTHER" id="PTHR32328">
    <property type="entry name" value="L-SERYL-TRNA(SEC) SELENIUM TRANSFERASE"/>
    <property type="match status" value="1"/>
</dbReference>
<evidence type="ECO:0000256" key="6">
    <source>
        <dbReference type="ARBA" id="ARBA00023266"/>
    </source>
</evidence>
<dbReference type="Proteomes" id="UP001177258">
    <property type="component" value="Unassembled WGS sequence"/>
</dbReference>
<dbReference type="Gene3D" id="3.90.1150.180">
    <property type="match status" value="1"/>
</dbReference>
<evidence type="ECO:0000256" key="8">
    <source>
        <dbReference type="HAMAP-Rule" id="MF_00423"/>
    </source>
</evidence>
<keyword evidence="4 8" id="KW-0663">Pyridoxal phosphate</keyword>
<proteinExistence type="inferred from homology"/>
<dbReference type="GO" id="GO:0004125">
    <property type="term" value="F:L-seryl-tRNA(Sec) selenium transferase activity"/>
    <property type="evidence" value="ECO:0007669"/>
    <property type="project" value="UniProtKB-UniRule"/>
</dbReference>
<comment type="function">
    <text evidence="8">Converts seryl-tRNA(Sec) to selenocysteinyl-tRNA(Sec) required for selenoprotein biosynthesis.</text>
</comment>
<dbReference type="GO" id="GO:0005737">
    <property type="term" value="C:cytoplasm"/>
    <property type="evidence" value="ECO:0007669"/>
    <property type="project" value="UniProtKB-SubCell"/>
</dbReference>
<keyword evidence="3 8" id="KW-0808">Transferase</keyword>
<evidence type="ECO:0000313" key="13">
    <source>
        <dbReference type="Proteomes" id="UP001240777"/>
    </source>
</evidence>
<feature type="modified residue" description="N6-(pyridoxal phosphate)lysine" evidence="8 9">
    <location>
        <position position="283"/>
    </location>
</feature>
<dbReference type="InterPro" id="IPR004534">
    <property type="entry name" value="SelA_trans"/>
</dbReference>
<comment type="caution">
    <text evidence="11">The sequence shown here is derived from an EMBL/GenBank/DDBJ whole genome shotgun (WGS) entry which is preliminary data.</text>
</comment>
<name>A0AA90SSK0_9HELI</name>
<evidence type="ECO:0000256" key="5">
    <source>
        <dbReference type="ARBA" id="ARBA00022917"/>
    </source>
</evidence>
<reference evidence="11 13" key="1">
    <citation type="submission" date="2023-07" db="EMBL/GenBank/DDBJ databases">
        <title>Unpublished Manusciprt.</title>
        <authorList>
            <person name="Aydin F."/>
            <person name="Tarhane S."/>
            <person name="Saticioglu I.B."/>
            <person name="Karakaya E."/>
            <person name="Abay S."/>
            <person name="Guran O."/>
            <person name="Bozkurt E."/>
            <person name="Uzum N."/>
            <person name="Olgun K."/>
            <person name="Jablonski D."/>
        </authorList>
    </citation>
    <scope>NUCLEOTIDE SEQUENCE</scope>
    <source>
        <strain evidence="13">faydin-H75</strain>
        <strain evidence="11">Faydin-H76</strain>
    </source>
</reference>
<dbReference type="EMBL" id="JAUPEV010000004">
    <property type="protein sequence ID" value="MDO7253027.1"/>
    <property type="molecule type" value="Genomic_DNA"/>
</dbReference>